<dbReference type="Pfam" id="PF04205">
    <property type="entry name" value="FMN_bind"/>
    <property type="match status" value="1"/>
</dbReference>
<dbReference type="PANTHER" id="PTHR36118:SF1">
    <property type="entry name" value="ION-TRANSLOCATING OXIDOREDUCTASE COMPLEX SUBUNIT G"/>
    <property type="match status" value="1"/>
</dbReference>
<keyword evidence="1 6" id="KW-0813">Transport</keyword>
<comment type="function">
    <text evidence="6">Part of a membrane-bound complex that couples electron transfer with translocation of ions across the membrane.</text>
</comment>
<dbReference type="RefSeq" id="WP_197736046.1">
    <property type="nucleotide sequence ID" value="NZ_CP022115.1"/>
</dbReference>
<gene>
    <name evidence="6" type="primary">rnfG</name>
    <name evidence="8" type="ORF">LHGZ1_1698</name>
</gene>
<evidence type="ECO:0000313" key="8">
    <source>
        <dbReference type="EMBL" id="ASJ24529.1"/>
    </source>
</evidence>
<comment type="cofactor">
    <cofactor evidence="6">
        <name>FMN</name>
        <dbReference type="ChEBI" id="CHEBI:58210"/>
    </cofactor>
</comment>
<evidence type="ECO:0000256" key="5">
    <source>
        <dbReference type="ARBA" id="ARBA00022982"/>
    </source>
</evidence>
<dbReference type="AlphaFoldDB" id="A0A248LJ46"/>
<proteinExistence type="inferred from homology"/>
<comment type="similarity">
    <text evidence="6">Belongs to the RnfG family.</text>
</comment>
<keyword evidence="5 6" id="KW-0249">Electron transport</keyword>
<keyword evidence="2 6" id="KW-0597">Phosphoprotein</keyword>
<dbReference type="SMART" id="SM00900">
    <property type="entry name" value="FMN_bind"/>
    <property type="match status" value="1"/>
</dbReference>
<evidence type="ECO:0000256" key="1">
    <source>
        <dbReference type="ARBA" id="ARBA00022448"/>
    </source>
</evidence>
<name>A0A248LJ46_9NEIS</name>
<comment type="subcellular location">
    <subcellularLocation>
        <location evidence="6">Cell inner membrane</location>
        <topology evidence="6">Single-pass membrane protein</topology>
    </subcellularLocation>
</comment>
<feature type="domain" description="FMN-binding" evidence="7">
    <location>
        <begin position="105"/>
        <end position="207"/>
    </location>
</feature>
<keyword evidence="6" id="KW-0472">Membrane</keyword>
<keyword evidence="6" id="KW-1003">Cell membrane</keyword>
<feature type="modified residue" description="FMN phosphoryl threonine" evidence="6">
    <location>
        <position position="190"/>
    </location>
</feature>
<keyword evidence="3 6" id="KW-0285">Flavoprotein</keyword>
<dbReference type="GO" id="GO:0010181">
    <property type="term" value="F:FMN binding"/>
    <property type="evidence" value="ECO:0007669"/>
    <property type="project" value="InterPro"/>
</dbReference>
<organism evidence="8 9">
    <name type="scientific">Laribacter hongkongensis</name>
    <dbReference type="NCBI Taxonomy" id="168471"/>
    <lineage>
        <taxon>Bacteria</taxon>
        <taxon>Pseudomonadati</taxon>
        <taxon>Pseudomonadota</taxon>
        <taxon>Betaproteobacteria</taxon>
        <taxon>Neisseriales</taxon>
        <taxon>Aquaspirillaceae</taxon>
        <taxon>Laribacter</taxon>
    </lineage>
</organism>
<keyword evidence="6" id="KW-1278">Translocase</keyword>
<evidence type="ECO:0000256" key="4">
    <source>
        <dbReference type="ARBA" id="ARBA00022643"/>
    </source>
</evidence>
<sequence>MSTAKQESSSRMILVLGGIALLCGMLIVLADELSRPFVEANRRHAIETLARQVVPASTVTITPYVLAGDRLVADTSPDIKGQRLLAAYDAGGELVGVAAEAAARGYADLVHLVYGYDPVRETITGFAVVKMAETPGLGDKILTDKGFLANFPNLDTRLSADGAALANPIVTVGHGKKTDPWQIDAIAGATVTSRAVGAALNQGAGKLLPQLRRHLETLRRNKP</sequence>
<dbReference type="HAMAP" id="MF_00479">
    <property type="entry name" value="RsxG_RnfG"/>
    <property type="match status" value="1"/>
</dbReference>
<dbReference type="PANTHER" id="PTHR36118">
    <property type="entry name" value="ION-TRANSLOCATING OXIDOREDUCTASE COMPLEX SUBUNIT G"/>
    <property type="match status" value="1"/>
</dbReference>
<keyword evidence="4 6" id="KW-0288">FMN</keyword>
<reference evidence="9" key="1">
    <citation type="submission" date="2017-06" db="EMBL/GenBank/DDBJ databases">
        <title>Whole genome sequence of Laribacter hongkongensis LHGZ1.</title>
        <authorList>
            <person name="Chen D."/>
            <person name="Wu H."/>
            <person name="Chen J."/>
        </authorList>
    </citation>
    <scope>NUCLEOTIDE SEQUENCE [LARGE SCALE GENOMIC DNA]</scope>
    <source>
        <strain evidence="9">LHGZ1</strain>
    </source>
</reference>
<evidence type="ECO:0000256" key="3">
    <source>
        <dbReference type="ARBA" id="ARBA00022630"/>
    </source>
</evidence>
<keyword evidence="6" id="KW-1133">Transmembrane helix</keyword>
<dbReference type="GO" id="GO:0022900">
    <property type="term" value="P:electron transport chain"/>
    <property type="evidence" value="ECO:0007669"/>
    <property type="project" value="UniProtKB-UniRule"/>
</dbReference>
<protein>
    <recommendedName>
        <fullName evidence="6">Ion-translocating oxidoreductase complex subunit G</fullName>
        <ecNumber evidence="6">7.-.-.-</ecNumber>
    </recommendedName>
    <alternativeName>
        <fullName evidence="6">Rnf electron transport complex subunit G</fullName>
    </alternativeName>
</protein>
<dbReference type="EC" id="7.-.-.-" evidence="6"/>
<keyword evidence="6" id="KW-0997">Cell inner membrane</keyword>
<comment type="subunit">
    <text evidence="6">The complex is composed of six subunits: RnfA, RnfB, RnfC, RnfD, RnfE and RnfG.</text>
</comment>
<dbReference type="EMBL" id="CP022115">
    <property type="protein sequence ID" value="ASJ24529.1"/>
    <property type="molecule type" value="Genomic_DNA"/>
</dbReference>
<accession>A0A248LJ46</accession>
<keyword evidence="6" id="KW-0812">Transmembrane</keyword>
<evidence type="ECO:0000313" key="9">
    <source>
        <dbReference type="Proteomes" id="UP000197424"/>
    </source>
</evidence>
<dbReference type="InterPro" id="IPR010209">
    <property type="entry name" value="Ion_transpt_RnfG/RsxG"/>
</dbReference>
<dbReference type="GO" id="GO:0009055">
    <property type="term" value="F:electron transfer activity"/>
    <property type="evidence" value="ECO:0007669"/>
    <property type="project" value="InterPro"/>
</dbReference>
<dbReference type="InterPro" id="IPR007329">
    <property type="entry name" value="FMN-bd"/>
</dbReference>
<dbReference type="Proteomes" id="UP000197424">
    <property type="component" value="Chromosome"/>
</dbReference>
<evidence type="ECO:0000256" key="6">
    <source>
        <dbReference type="HAMAP-Rule" id="MF_00479"/>
    </source>
</evidence>
<evidence type="ECO:0000256" key="2">
    <source>
        <dbReference type="ARBA" id="ARBA00022553"/>
    </source>
</evidence>
<dbReference type="GO" id="GO:0005886">
    <property type="term" value="C:plasma membrane"/>
    <property type="evidence" value="ECO:0007669"/>
    <property type="project" value="UniProtKB-SubCell"/>
</dbReference>
<evidence type="ECO:0000259" key="7">
    <source>
        <dbReference type="SMART" id="SM00900"/>
    </source>
</evidence>
<dbReference type="PIRSF" id="PIRSF006091">
    <property type="entry name" value="E_trnsport_RnfG"/>
    <property type="match status" value="1"/>
</dbReference>